<evidence type="ECO:0000313" key="1">
    <source>
        <dbReference type="EMBL" id="CAB1367301.1"/>
    </source>
</evidence>
<dbReference type="Proteomes" id="UP000515733">
    <property type="component" value="Chromosome"/>
</dbReference>
<evidence type="ECO:0000313" key="2">
    <source>
        <dbReference type="Proteomes" id="UP000515733"/>
    </source>
</evidence>
<keyword evidence="2" id="KW-1185">Reference proteome</keyword>
<sequence>MLATMRISRMRPADWLALLRPGDWLSILLCLLLVATSFPLLWRGGTAEAVVVRRDGQAVARLPLTVSKKIVVAGALGDTVVEVQPGRARVLSDPGPRQYCVRQGWLSRPGAVAICAPNHVSLTLTGRNASHDTLTY</sequence>
<organism evidence="1 2">
    <name type="scientific">Denitratisoma oestradiolicum</name>
    <dbReference type="NCBI Taxonomy" id="311182"/>
    <lineage>
        <taxon>Bacteria</taxon>
        <taxon>Pseudomonadati</taxon>
        <taxon>Pseudomonadota</taxon>
        <taxon>Betaproteobacteria</taxon>
        <taxon>Nitrosomonadales</taxon>
        <taxon>Sterolibacteriaceae</taxon>
        <taxon>Denitratisoma</taxon>
    </lineage>
</organism>
<gene>
    <name evidence="1" type="ORF">DENOEST_0129</name>
</gene>
<dbReference type="AlphaFoldDB" id="A0A6S6XN14"/>
<dbReference type="EMBL" id="LR778301">
    <property type="protein sequence ID" value="CAB1367301.1"/>
    <property type="molecule type" value="Genomic_DNA"/>
</dbReference>
<dbReference type="Gene3D" id="2.60.320.10">
    <property type="entry name" value="N-utilization substance G protein NusG, insert domain"/>
    <property type="match status" value="1"/>
</dbReference>
<reference evidence="1 2" key="1">
    <citation type="submission" date="2020-03" db="EMBL/GenBank/DDBJ databases">
        <authorList>
            <consortium name="Genoscope - CEA"/>
            <person name="William W."/>
        </authorList>
    </citation>
    <scope>NUCLEOTIDE SEQUENCE [LARGE SCALE GENOMIC DNA]</scope>
    <source>
        <strain evidence="2">DSM 16959</strain>
    </source>
</reference>
<dbReference type="InterPro" id="IPR038690">
    <property type="entry name" value="NusG_2_sf"/>
</dbReference>
<proteinExistence type="predicted"/>
<accession>A0A6S6XN14</accession>
<dbReference type="Pfam" id="PF07009">
    <property type="entry name" value="NusG_II"/>
    <property type="match status" value="1"/>
</dbReference>
<dbReference type="KEGG" id="doe:DENOEST_0129"/>
<name>A0A6S6XN14_9PROT</name>
<protein>
    <submittedName>
        <fullName evidence="1">Uncharacterized protein</fullName>
    </submittedName>
</protein>
<dbReference type="CDD" id="cd09910">
    <property type="entry name" value="NGN-insert_like"/>
    <property type="match status" value="1"/>
</dbReference>